<feature type="transmembrane region" description="Helical" evidence="8">
    <location>
        <begin position="122"/>
        <end position="146"/>
    </location>
</feature>
<feature type="domain" description="Pycsar effector protein" evidence="9">
    <location>
        <begin position="79"/>
        <end position="222"/>
    </location>
</feature>
<evidence type="ECO:0000259" key="9">
    <source>
        <dbReference type="Pfam" id="PF18967"/>
    </source>
</evidence>
<reference evidence="10 11" key="1">
    <citation type="submission" date="2022-01" db="EMBL/GenBank/DDBJ databases">
        <authorList>
            <person name="Riesco R."/>
            <person name="Trujillo M.E."/>
        </authorList>
    </citation>
    <scope>NUCLEOTIDE SEQUENCE [LARGE SCALE GENOMIC DNA]</scope>
    <source>
        <strain evidence="10 11">NIE79</strain>
    </source>
</reference>
<dbReference type="Pfam" id="PF18967">
    <property type="entry name" value="PycTM"/>
    <property type="match status" value="1"/>
</dbReference>
<dbReference type="RefSeq" id="WP_238681136.1">
    <property type="nucleotide sequence ID" value="NZ_JAKKFD010000044.1"/>
</dbReference>
<sequence>MLSIPHWLDKSFETHLYRPAELEIPYKYRNKVHCRVSDKRYFDPMALANMALTRSMGRSRRASSGEDTWRDLHVGLVTAASLQASIRHADAKALALLTAEGGMAATVVDQALPVSPDGSTKVAALTVLLAATMVIAMTAATCQLALSLRPRLPSAGGTNRFGFPDLVAVGQRPSIATATRHRNEAWDFVVVLARIAMAKHLCIRRCMPWFLTSLGSAVSLVILKAFAGAIT</sequence>
<comment type="caution">
    <text evidence="10">The sequence shown here is derived from an EMBL/GenBank/DDBJ whole genome shotgun (WGS) entry which is preliminary data.</text>
</comment>
<keyword evidence="7 8" id="KW-0472">Membrane</keyword>
<evidence type="ECO:0000313" key="11">
    <source>
        <dbReference type="Proteomes" id="UP001201629"/>
    </source>
</evidence>
<evidence type="ECO:0000256" key="7">
    <source>
        <dbReference type="ARBA" id="ARBA00023136"/>
    </source>
</evidence>
<keyword evidence="2" id="KW-1003">Cell membrane</keyword>
<keyword evidence="6" id="KW-0051">Antiviral defense</keyword>
<keyword evidence="3 8" id="KW-0812">Transmembrane</keyword>
<feature type="transmembrane region" description="Helical" evidence="8">
    <location>
        <begin position="209"/>
        <end position="230"/>
    </location>
</feature>
<evidence type="ECO:0000313" key="10">
    <source>
        <dbReference type="EMBL" id="MCG5446211.1"/>
    </source>
</evidence>
<protein>
    <recommendedName>
        <fullName evidence="9">Pycsar effector protein domain-containing protein</fullName>
    </recommendedName>
</protein>
<dbReference type="Proteomes" id="UP001201629">
    <property type="component" value="Unassembled WGS sequence"/>
</dbReference>
<comment type="subcellular location">
    <subcellularLocation>
        <location evidence="1">Cell membrane</location>
    </subcellularLocation>
</comment>
<keyword evidence="11" id="KW-1185">Reference proteome</keyword>
<evidence type="ECO:0000256" key="3">
    <source>
        <dbReference type="ARBA" id="ARBA00022692"/>
    </source>
</evidence>
<evidence type="ECO:0000256" key="6">
    <source>
        <dbReference type="ARBA" id="ARBA00023118"/>
    </source>
</evidence>
<gene>
    <name evidence="10" type="ORF">NIE79_004779</name>
</gene>
<evidence type="ECO:0000256" key="4">
    <source>
        <dbReference type="ARBA" id="ARBA00022741"/>
    </source>
</evidence>
<evidence type="ECO:0000256" key="1">
    <source>
        <dbReference type="ARBA" id="ARBA00004236"/>
    </source>
</evidence>
<keyword evidence="5 8" id="KW-1133">Transmembrane helix</keyword>
<dbReference type="EMBL" id="JAKKFD010000044">
    <property type="protein sequence ID" value="MCG5446211.1"/>
    <property type="molecule type" value="Genomic_DNA"/>
</dbReference>
<evidence type="ECO:0000256" key="2">
    <source>
        <dbReference type="ARBA" id="ARBA00022475"/>
    </source>
</evidence>
<evidence type="ECO:0000256" key="8">
    <source>
        <dbReference type="SAM" id="Phobius"/>
    </source>
</evidence>
<name>A0ABS9N9R0_9ACTN</name>
<keyword evidence="4" id="KW-0547">Nucleotide-binding</keyword>
<proteinExistence type="predicted"/>
<accession>A0ABS9N9R0</accession>
<organism evidence="10 11">
    <name type="scientific">Micromonospora trifolii</name>
    <dbReference type="NCBI Taxonomy" id="2911208"/>
    <lineage>
        <taxon>Bacteria</taxon>
        <taxon>Bacillati</taxon>
        <taxon>Actinomycetota</taxon>
        <taxon>Actinomycetes</taxon>
        <taxon>Micromonosporales</taxon>
        <taxon>Micromonosporaceae</taxon>
        <taxon>Micromonospora</taxon>
    </lineage>
</organism>
<dbReference type="InterPro" id="IPR043760">
    <property type="entry name" value="PycTM_dom"/>
</dbReference>
<evidence type="ECO:0000256" key="5">
    <source>
        <dbReference type="ARBA" id="ARBA00022989"/>
    </source>
</evidence>